<dbReference type="Pfam" id="PF07690">
    <property type="entry name" value="MFS_1"/>
    <property type="match status" value="1"/>
</dbReference>
<feature type="transmembrane region" description="Helical" evidence="5">
    <location>
        <begin position="479"/>
        <end position="498"/>
    </location>
</feature>
<feature type="transmembrane region" description="Helical" evidence="5">
    <location>
        <begin position="438"/>
        <end position="458"/>
    </location>
</feature>
<dbReference type="CDD" id="cd17317">
    <property type="entry name" value="MFS_SLC22"/>
    <property type="match status" value="1"/>
</dbReference>
<evidence type="ECO:0000313" key="6">
    <source>
        <dbReference type="EMBL" id="JAV34897.1"/>
    </source>
</evidence>
<dbReference type="InterPro" id="IPR011701">
    <property type="entry name" value="MFS"/>
</dbReference>
<dbReference type="AlphaFoldDB" id="A0A1Q3G523"/>
<dbReference type="Gene3D" id="1.20.1250.20">
    <property type="entry name" value="MFS general substrate transporter like domains"/>
    <property type="match status" value="1"/>
</dbReference>
<dbReference type="PANTHER" id="PTHR24064">
    <property type="entry name" value="SOLUTE CARRIER FAMILY 22 MEMBER"/>
    <property type="match status" value="1"/>
</dbReference>
<keyword evidence="2 5" id="KW-0812">Transmembrane</keyword>
<dbReference type="InterPro" id="IPR036259">
    <property type="entry name" value="MFS_trans_sf"/>
</dbReference>
<name>A0A1Q3G523_CULTA</name>
<comment type="subcellular location">
    <subcellularLocation>
        <location evidence="1">Membrane</location>
        <topology evidence="1">Multi-pass membrane protein</topology>
    </subcellularLocation>
</comment>
<proteinExistence type="predicted"/>
<dbReference type="EMBL" id="GFDL01000148">
    <property type="protein sequence ID" value="JAV34897.1"/>
    <property type="molecule type" value="Transcribed_RNA"/>
</dbReference>
<evidence type="ECO:0000256" key="2">
    <source>
        <dbReference type="ARBA" id="ARBA00022692"/>
    </source>
</evidence>
<feature type="transmembrane region" description="Helical" evidence="5">
    <location>
        <begin position="234"/>
        <end position="256"/>
    </location>
</feature>
<feature type="transmembrane region" description="Helical" evidence="5">
    <location>
        <begin position="348"/>
        <end position="365"/>
    </location>
</feature>
<accession>A0A1Q3G523</accession>
<feature type="transmembrane region" description="Helical" evidence="5">
    <location>
        <begin position="504"/>
        <end position="521"/>
    </location>
</feature>
<evidence type="ECO:0000256" key="5">
    <source>
        <dbReference type="SAM" id="Phobius"/>
    </source>
</evidence>
<evidence type="ECO:0000256" key="1">
    <source>
        <dbReference type="ARBA" id="ARBA00004141"/>
    </source>
</evidence>
<dbReference type="GO" id="GO:0016020">
    <property type="term" value="C:membrane"/>
    <property type="evidence" value="ECO:0007669"/>
    <property type="project" value="UniProtKB-SubCell"/>
</dbReference>
<feature type="transmembrane region" description="Helical" evidence="5">
    <location>
        <begin position="262"/>
        <end position="280"/>
    </location>
</feature>
<feature type="transmembrane region" description="Helical" evidence="5">
    <location>
        <begin position="144"/>
        <end position="164"/>
    </location>
</feature>
<evidence type="ECO:0000256" key="3">
    <source>
        <dbReference type="ARBA" id="ARBA00022989"/>
    </source>
</evidence>
<sequence>MPNYASSIMGDFGTWQARAVLIIYLCKIPSSWFMACLIFTAPAPKHGEFFCKPPNLINNLNKTEWIQISHPIKEEVNDEEFVIDYCNVYEDALEHSLQHFKNSDVKPWIKPGHGSKIIPCDTFEHHAEYQSIITQFDLVCSRDILVATTQFFHLFGVLLGGIITTKLLETISPRNTMLLGMYAQIICGCITGLVDVFEMHMMFRCLSAICCGLMYTAGGVIMSDITGGKHRTATICLFEQFWSVGVMLLPGIASFWQSWSQLYLAISLPTFILIILHRWIPDSPNWLLEHGRIMEAKSVLIESVKINKNTFLQSDIDLQLKSASQAVMENVTEGWWTIWQEKNAIKNLLRVHLSWSIFIVVYYGMLLNIRAFGRDHLTMNTIIAGACEMIGTFGGLYLIICSDKKWFWCGVLNITGGLVAYTAWIIPTNISENQRVMLLMLSAMVSKATISVALSLLTTCTTELVSQPKKKGAAYSTIVWARIWLLCAPFIGATIIFGQLIPQTAFGSLTIIGGIAIGGIHSPRTHPLEKKDKFYEESICTSKNWLGSENKQEKFSQWC</sequence>
<dbReference type="SUPFAM" id="SSF103473">
    <property type="entry name" value="MFS general substrate transporter"/>
    <property type="match status" value="1"/>
</dbReference>
<reference evidence="6" key="1">
    <citation type="submission" date="2017-01" db="EMBL/GenBank/DDBJ databases">
        <title>A deep insight into the sialotranscriptome of adult male and female Cluex tarsalis mosquitoes.</title>
        <authorList>
            <person name="Ribeiro J.M."/>
            <person name="Moreira F."/>
            <person name="Bernard K.A."/>
            <person name="Calvo E."/>
        </authorList>
    </citation>
    <scope>NUCLEOTIDE SEQUENCE</scope>
    <source>
        <strain evidence="6">Kern County</strain>
        <tissue evidence="6">Salivary glands</tissue>
    </source>
</reference>
<organism evidence="6">
    <name type="scientific">Culex tarsalis</name>
    <name type="common">Encephalitis mosquito</name>
    <dbReference type="NCBI Taxonomy" id="7177"/>
    <lineage>
        <taxon>Eukaryota</taxon>
        <taxon>Metazoa</taxon>
        <taxon>Ecdysozoa</taxon>
        <taxon>Arthropoda</taxon>
        <taxon>Hexapoda</taxon>
        <taxon>Insecta</taxon>
        <taxon>Pterygota</taxon>
        <taxon>Neoptera</taxon>
        <taxon>Endopterygota</taxon>
        <taxon>Diptera</taxon>
        <taxon>Nematocera</taxon>
        <taxon>Culicoidea</taxon>
        <taxon>Culicidae</taxon>
        <taxon>Culicinae</taxon>
        <taxon>Culicini</taxon>
        <taxon>Culex</taxon>
        <taxon>Culex</taxon>
    </lineage>
</organism>
<feature type="transmembrane region" description="Helical" evidence="5">
    <location>
        <begin position="377"/>
        <end position="399"/>
    </location>
</feature>
<feature type="transmembrane region" description="Helical" evidence="5">
    <location>
        <begin position="406"/>
        <end position="426"/>
    </location>
</feature>
<evidence type="ECO:0000256" key="4">
    <source>
        <dbReference type="ARBA" id="ARBA00023136"/>
    </source>
</evidence>
<keyword evidence="3 5" id="KW-1133">Transmembrane helix</keyword>
<dbReference type="GO" id="GO:0022857">
    <property type="term" value="F:transmembrane transporter activity"/>
    <property type="evidence" value="ECO:0007669"/>
    <property type="project" value="InterPro"/>
</dbReference>
<keyword evidence="4 5" id="KW-0472">Membrane</keyword>
<protein>
    <submittedName>
        <fullName evidence="6">Putative synaptic vesicle transporter svop</fullName>
    </submittedName>
</protein>
<feature type="transmembrane region" description="Helical" evidence="5">
    <location>
        <begin position="176"/>
        <end position="195"/>
    </location>
</feature>
<feature type="transmembrane region" description="Helical" evidence="5">
    <location>
        <begin position="201"/>
        <end position="222"/>
    </location>
</feature>